<sequence length="68" mass="7801">MGIATTYEILLSLQEVFGDKGKLDRQVALRTVMNTKITERTPLRDYMIHMIILFNKIKIFGAKIDGET</sequence>
<evidence type="ECO:0000313" key="1">
    <source>
        <dbReference type="EMBL" id="RVW39322.1"/>
    </source>
</evidence>
<evidence type="ECO:0000313" key="2">
    <source>
        <dbReference type="Proteomes" id="UP000288805"/>
    </source>
</evidence>
<proteinExistence type="predicted"/>
<dbReference type="Proteomes" id="UP000288805">
    <property type="component" value="Unassembled WGS sequence"/>
</dbReference>
<dbReference type="AlphaFoldDB" id="A0A438DV72"/>
<organism evidence="1 2">
    <name type="scientific">Vitis vinifera</name>
    <name type="common">Grape</name>
    <dbReference type="NCBI Taxonomy" id="29760"/>
    <lineage>
        <taxon>Eukaryota</taxon>
        <taxon>Viridiplantae</taxon>
        <taxon>Streptophyta</taxon>
        <taxon>Embryophyta</taxon>
        <taxon>Tracheophyta</taxon>
        <taxon>Spermatophyta</taxon>
        <taxon>Magnoliopsida</taxon>
        <taxon>eudicotyledons</taxon>
        <taxon>Gunneridae</taxon>
        <taxon>Pentapetalae</taxon>
        <taxon>rosids</taxon>
        <taxon>Vitales</taxon>
        <taxon>Vitaceae</taxon>
        <taxon>Viteae</taxon>
        <taxon>Vitis</taxon>
    </lineage>
</organism>
<name>A0A438DV72_VITVI</name>
<gene>
    <name evidence="1" type="ORF">CK203_103049</name>
</gene>
<protein>
    <submittedName>
        <fullName evidence="1">Uncharacterized protein</fullName>
    </submittedName>
</protein>
<dbReference type="EMBL" id="QGNW01001489">
    <property type="protein sequence ID" value="RVW39322.1"/>
    <property type="molecule type" value="Genomic_DNA"/>
</dbReference>
<reference evidence="1 2" key="1">
    <citation type="journal article" date="2018" name="PLoS Genet.">
        <title>Population sequencing reveals clonal diversity and ancestral inbreeding in the grapevine cultivar Chardonnay.</title>
        <authorList>
            <person name="Roach M.J."/>
            <person name="Johnson D.L."/>
            <person name="Bohlmann J."/>
            <person name="van Vuuren H.J."/>
            <person name="Jones S.J."/>
            <person name="Pretorius I.S."/>
            <person name="Schmidt S.A."/>
            <person name="Borneman A.R."/>
        </authorList>
    </citation>
    <scope>NUCLEOTIDE SEQUENCE [LARGE SCALE GENOMIC DNA]</scope>
    <source>
        <strain evidence="2">cv. Chardonnay</strain>
        <tissue evidence="1">Leaf</tissue>
    </source>
</reference>
<accession>A0A438DV72</accession>
<comment type="caution">
    <text evidence="1">The sequence shown here is derived from an EMBL/GenBank/DDBJ whole genome shotgun (WGS) entry which is preliminary data.</text>
</comment>